<dbReference type="EMBL" id="KE504140">
    <property type="protein sequence ID" value="EPT01670.1"/>
    <property type="molecule type" value="Genomic_DNA"/>
</dbReference>
<dbReference type="Proteomes" id="UP000015241">
    <property type="component" value="Unassembled WGS sequence"/>
</dbReference>
<dbReference type="InParanoid" id="S8FU09"/>
<dbReference type="AlphaFoldDB" id="S8FU09"/>
<feature type="transmembrane region" description="Helical" evidence="3">
    <location>
        <begin position="112"/>
        <end position="129"/>
    </location>
</feature>
<accession>S8FU09</accession>
<evidence type="ECO:0000313" key="5">
    <source>
        <dbReference type="Proteomes" id="UP000015241"/>
    </source>
</evidence>
<protein>
    <submittedName>
        <fullName evidence="4">Uncharacterized protein</fullName>
    </submittedName>
</protein>
<organism evidence="4 5">
    <name type="scientific">Fomitopsis schrenkii</name>
    <name type="common">Brown rot fungus</name>
    <dbReference type="NCBI Taxonomy" id="2126942"/>
    <lineage>
        <taxon>Eukaryota</taxon>
        <taxon>Fungi</taxon>
        <taxon>Dikarya</taxon>
        <taxon>Basidiomycota</taxon>
        <taxon>Agaricomycotina</taxon>
        <taxon>Agaricomycetes</taxon>
        <taxon>Polyporales</taxon>
        <taxon>Fomitopsis</taxon>
    </lineage>
</organism>
<feature type="coiled-coil region" evidence="1">
    <location>
        <begin position="428"/>
        <end position="455"/>
    </location>
</feature>
<evidence type="ECO:0000256" key="1">
    <source>
        <dbReference type="SAM" id="Coils"/>
    </source>
</evidence>
<name>S8FU09_FOMSC</name>
<feature type="compositionally biased region" description="Polar residues" evidence="2">
    <location>
        <begin position="22"/>
        <end position="39"/>
    </location>
</feature>
<keyword evidence="5" id="KW-1185">Reference proteome</keyword>
<dbReference type="eggNOG" id="ENOG502RZF1">
    <property type="taxonomic scope" value="Eukaryota"/>
</dbReference>
<feature type="compositionally biased region" description="Basic residues" evidence="2">
    <location>
        <begin position="40"/>
        <end position="51"/>
    </location>
</feature>
<gene>
    <name evidence="4" type="ORF">FOMPIDRAFT_1144623</name>
</gene>
<feature type="region of interest" description="Disordered" evidence="2">
    <location>
        <begin position="1"/>
        <end position="69"/>
    </location>
</feature>
<proteinExistence type="predicted"/>
<keyword evidence="3" id="KW-0472">Membrane</keyword>
<reference evidence="4 5" key="1">
    <citation type="journal article" date="2012" name="Science">
        <title>The Paleozoic origin of enzymatic lignin decomposition reconstructed from 31 fungal genomes.</title>
        <authorList>
            <person name="Floudas D."/>
            <person name="Binder M."/>
            <person name="Riley R."/>
            <person name="Barry K."/>
            <person name="Blanchette R.A."/>
            <person name="Henrissat B."/>
            <person name="Martinez A.T."/>
            <person name="Otillar R."/>
            <person name="Spatafora J.W."/>
            <person name="Yadav J.S."/>
            <person name="Aerts A."/>
            <person name="Benoit I."/>
            <person name="Boyd A."/>
            <person name="Carlson A."/>
            <person name="Copeland A."/>
            <person name="Coutinho P.M."/>
            <person name="de Vries R.P."/>
            <person name="Ferreira P."/>
            <person name="Findley K."/>
            <person name="Foster B."/>
            <person name="Gaskell J."/>
            <person name="Glotzer D."/>
            <person name="Gorecki P."/>
            <person name="Heitman J."/>
            <person name="Hesse C."/>
            <person name="Hori C."/>
            <person name="Igarashi K."/>
            <person name="Jurgens J.A."/>
            <person name="Kallen N."/>
            <person name="Kersten P."/>
            <person name="Kohler A."/>
            <person name="Kuees U."/>
            <person name="Kumar T.K.A."/>
            <person name="Kuo A."/>
            <person name="LaButti K."/>
            <person name="Larrondo L.F."/>
            <person name="Lindquist E."/>
            <person name="Ling A."/>
            <person name="Lombard V."/>
            <person name="Lucas S."/>
            <person name="Lundell T."/>
            <person name="Martin R."/>
            <person name="McLaughlin D.J."/>
            <person name="Morgenstern I."/>
            <person name="Morin E."/>
            <person name="Murat C."/>
            <person name="Nagy L.G."/>
            <person name="Nolan M."/>
            <person name="Ohm R.A."/>
            <person name="Patyshakuliyeva A."/>
            <person name="Rokas A."/>
            <person name="Ruiz-Duenas F.J."/>
            <person name="Sabat G."/>
            <person name="Salamov A."/>
            <person name="Samejima M."/>
            <person name="Schmutz J."/>
            <person name="Slot J.C."/>
            <person name="St John F."/>
            <person name="Stenlid J."/>
            <person name="Sun H."/>
            <person name="Sun S."/>
            <person name="Syed K."/>
            <person name="Tsang A."/>
            <person name="Wiebenga A."/>
            <person name="Young D."/>
            <person name="Pisabarro A."/>
            <person name="Eastwood D.C."/>
            <person name="Martin F."/>
            <person name="Cullen D."/>
            <person name="Grigoriev I.V."/>
            <person name="Hibbett D.S."/>
        </authorList>
    </citation>
    <scope>NUCLEOTIDE SEQUENCE</scope>
    <source>
        <strain evidence="5">FP-58527</strain>
    </source>
</reference>
<keyword evidence="3" id="KW-0812">Transmembrane</keyword>
<evidence type="ECO:0000256" key="3">
    <source>
        <dbReference type="SAM" id="Phobius"/>
    </source>
</evidence>
<dbReference type="STRING" id="743788.S8FU09"/>
<keyword evidence="3" id="KW-1133">Transmembrane helix</keyword>
<dbReference type="OrthoDB" id="4179406at2759"/>
<evidence type="ECO:0000313" key="4">
    <source>
        <dbReference type="EMBL" id="EPT01670.1"/>
    </source>
</evidence>
<evidence type="ECO:0000256" key="2">
    <source>
        <dbReference type="SAM" id="MobiDB-lite"/>
    </source>
</evidence>
<keyword evidence="1" id="KW-0175">Coiled coil</keyword>
<dbReference type="HOGENOM" id="CLU_026455_1_0_1"/>
<sequence length="468" mass="51097">MKLEHPDDGDWEDVPEIDFTPASRTLSISPSPSASTTRMNARRRKPAHKKAYPTPPTSSRRSATPAVPVREETPAFVNREEVMQAVASGASSSAAYVADVLSTAFWLLKKPLGVLAFIAALGILSGYVLDRFQFVFSPLCIVPGVSSSALCVRHIPVSFHPGKDNEKKPKKANFDRLVELQNSFGGVMNANVVTSSIGLRLKQSEIATHDLVTLVRYSELKGRDILVEALKRFVDDAKLTGEGLHTLSAKINGAVDRITAVNDYAMQTIESVSKKGGFSLSRIISAFGSAAEGAILRSFSDAMDTLARETQRTLLEASASVANLERLQEHLLTIHDICEREGVELGEAHAELLSALWTALGGNRRTVRRNELHLALLKEVGRYRKEALMHVVVTRDVLQALAADVEELRASAAAPEIVGDSVPPEVLIRSIGSQVERLKEERQRASERQQAMMDKMLAAPDVFGTEDE</sequence>